<keyword evidence="6 10" id="KW-1133">Transmembrane helix</keyword>
<feature type="region of interest" description="Disordered" evidence="9">
    <location>
        <begin position="1"/>
        <end position="30"/>
    </location>
</feature>
<organism evidence="11 12">
    <name type="scientific">Hydnomerulius pinastri MD-312</name>
    <dbReference type="NCBI Taxonomy" id="994086"/>
    <lineage>
        <taxon>Eukaryota</taxon>
        <taxon>Fungi</taxon>
        <taxon>Dikarya</taxon>
        <taxon>Basidiomycota</taxon>
        <taxon>Agaricomycotina</taxon>
        <taxon>Agaricomycetes</taxon>
        <taxon>Agaricomycetidae</taxon>
        <taxon>Boletales</taxon>
        <taxon>Boletales incertae sedis</taxon>
        <taxon>Leucogyrophana</taxon>
    </lineage>
</organism>
<dbReference type="OrthoDB" id="14603at2759"/>
<evidence type="ECO:0000256" key="9">
    <source>
        <dbReference type="SAM" id="MobiDB-lite"/>
    </source>
</evidence>
<evidence type="ECO:0000313" key="12">
    <source>
        <dbReference type="Proteomes" id="UP000053820"/>
    </source>
</evidence>
<evidence type="ECO:0000256" key="10">
    <source>
        <dbReference type="SAM" id="Phobius"/>
    </source>
</evidence>
<keyword evidence="5" id="KW-0999">Mitochondrion inner membrane</keyword>
<evidence type="ECO:0000256" key="3">
    <source>
        <dbReference type="ARBA" id="ARBA00017689"/>
    </source>
</evidence>
<keyword evidence="12" id="KW-1185">Reference proteome</keyword>
<dbReference type="HOGENOM" id="CLU_101495_2_1_1"/>
<evidence type="ECO:0000256" key="6">
    <source>
        <dbReference type="ARBA" id="ARBA00022989"/>
    </source>
</evidence>
<reference evidence="11 12" key="1">
    <citation type="submission" date="2014-04" db="EMBL/GenBank/DDBJ databases">
        <title>Evolutionary Origins and Diversification of the Mycorrhizal Mutualists.</title>
        <authorList>
            <consortium name="DOE Joint Genome Institute"/>
            <consortium name="Mycorrhizal Genomics Consortium"/>
            <person name="Kohler A."/>
            <person name="Kuo A."/>
            <person name="Nagy L.G."/>
            <person name="Floudas D."/>
            <person name="Copeland A."/>
            <person name="Barry K.W."/>
            <person name="Cichocki N."/>
            <person name="Veneault-Fourrey C."/>
            <person name="LaButti K."/>
            <person name="Lindquist E.A."/>
            <person name="Lipzen A."/>
            <person name="Lundell T."/>
            <person name="Morin E."/>
            <person name="Murat C."/>
            <person name="Riley R."/>
            <person name="Ohm R."/>
            <person name="Sun H."/>
            <person name="Tunlid A."/>
            <person name="Henrissat B."/>
            <person name="Grigoriev I.V."/>
            <person name="Hibbett D.S."/>
            <person name="Martin F."/>
        </authorList>
    </citation>
    <scope>NUCLEOTIDE SEQUENCE [LARGE SCALE GENOMIC DNA]</scope>
    <source>
        <strain evidence="11 12">MD-312</strain>
    </source>
</reference>
<dbReference type="GO" id="GO:0005743">
    <property type="term" value="C:mitochondrial inner membrane"/>
    <property type="evidence" value="ECO:0007669"/>
    <property type="project" value="UniProtKB-SubCell"/>
</dbReference>
<feature type="compositionally biased region" description="Polar residues" evidence="9">
    <location>
        <begin position="1"/>
        <end position="17"/>
    </location>
</feature>
<evidence type="ECO:0000256" key="7">
    <source>
        <dbReference type="ARBA" id="ARBA00023128"/>
    </source>
</evidence>
<dbReference type="PANTHER" id="PTHR31586">
    <property type="entry name" value="CYTOCHROME C OXIDASE PROTEIN 20"/>
    <property type="match status" value="1"/>
</dbReference>
<dbReference type="PANTHER" id="PTHR31586:SF1">
    <property type="entry name" value="CYTOCHROME C OXIDASE ASSEMBLY PROTEIN COX20, MITOCHONDRIAL"/>
    <property type="match status" value="1"/>
</dbReference>
<evidence type="ECO:0000256" key="4">
    <source>
        <dbReference type="ARBA" id="ARBA00022692"/>
    </source>
</evidence>
<feature type="transmembrane region" description="Helical" evidence="10">
    <location>
        <begin position="79"/>
        <end position="97"/>
    </location>
</feature>
<gene>
    <name evidence="11" type="ORF">HYDPIDRAFT_94240</name>
</gene>
<dbReference type="Proteomes" id="UP000053820">
    <property type="component" value="Unassembled WGS sequence"/>
</dbReference>
<evidence type="ECO:0000256" key="8">
    <source>
        <dbReference type="ARBA" id="ARBA00023136"/>
    </source>
</evidence>
<dbReference type="InterPro" id="IPR022533">
    <property type="entry name" value="Cox20"/>
</dbReference>
<comment type="similarity">
    <text evidence="2">Belongs to the COX20 family.</text>
</comment>
<proteinExistence type="inferred from homology"/>
<accession>A0A0C9WD01</accession>
<dbReference type="AlphaFoldDB" id="A0A0C9WD01"/>
<keyword evidence="8 10" id="KW-0472">Membrane</keyword>
<name>A0A0C9WD01_9AGAM</name>
<dbReference type="EMBL" id="KN839854">
    <property type="protein sequence ID" value="KIJ62591.1"/>
    <property type="molecule type" value="Genomic_DNA"/>
</dbReference>
<evidence type="ECO:0000256" key="1">
    <source>
        <dbReference type="ARBA" id="ARBA00004273"/>
    </source>
</evidence>
<keyword evidence="7" id="KW-0496">Mitochondrion</keyword>
<evidence type="ECO:0000256" key="2">
    <source>
        <dbReference type="ARBA" id="ARBA00009575"/>
    </source>
</evidence>
<evidence type="ECO:0000313" key="11">
    <source>
        <dbReference type="EMBL" id="KIJ62591.1"/>
    </source>
</evidence>
<comment type="subcellular location">
    <subcellularLocation>
        <location evidence="1">Mitochondrion inner membrane</location>
    </subcellularLocation>
</comment>
<dbReference type="Pfam" id="PF12597">
    <property type="entry name" value="Cox20"/>
    <property type="match status" value="1"/>
</dbReference>
<sequence>MTSENTPQNQADTSSPAAGSPLLKPKRNDELSGDFWQDVRSAFQRLGEIPCARNSLLSGIVAGTGFGVIRGMTAGFRVASNWAVGSFIIISLSTWYVQMK</sequence>
<protein>
    <recommendedName>
        <fullName evidence="3">Cytochrome c oxidase assembly protein COX20, mitochondrial</fullName>
    </recommendedName>
</protein>
<evidence type="ECO:0000256" key="5">
    <source>
        <dbReference type="ARBA" id="ARBA00022792"/>
    </source>
</evidence>
<dbReference type="GO" id="GO:0033617">
    <property type="term" value="P:mitochondrial respiratory chain complex IV assembly"/>
    <property type="evidence" value="ECO:0007669"/>
    <property type="project" value="InterPro"/>
</dbReference>
<keyword evidence="4 10" id="KW-0812">Transmembrane</keyword>